<dbReference type="Pfam" id="PF02163">
    <property type="entry name" value="Peptidase_M50"/>
    <property type="match status" value="1"/>
</dbReference>
<comment type="subcellular location">
    <subcellularLocation>
        <location evidence="2">Membrane</location>
        <topology evidence="2">Multi-pass membrane protein</topology>
    </subcellularLocation>
</comment>
<reference evidence="13 14" key="1">
    <citation type="submission" date="2017-03" db="EMBL/GenBank/DDBJ databases">
        <authorList>
            <person name="Afonso C.L."/>
            <person name="Miller P.J."/>
            <person name="Scott M.A."/>
            <person name="Spackman E."/>
            <person name="Goraichik I."/>
            <person name="Dimitrov K.M."/>
            <person name="Suarez D.L."/>
            <person name="Swayne D.E."/>
        </authorList>
    </citation>
    <scope>NUCLEOTIDE SEQUENCE [LARGE SCALE GENOMIC DNA]</scope>
    <source>
        <strain evidence="13 14">CECT 7639</strain>
    </source>
</reference>
<dbReference type="SMART" id="SM00228">
    <property type="entry name" value="PDZ"/>
    <property type="match status" value="2"/>
</dbReference>
<dbReference type="EC" id="3.4.24.-" evidence="11"/>
<dbReference type="AlphaFoldDB" id="A0A1Y5SGE4"/>
<evidence type="ECO:0000256" key="11">
    <source>
        <dbReference type="RuleBase" id="RU362031"/>
    </source>
</evidence>
<evidence type="ECO:0000256" key="5">
    <source>
        <dbReference type="ARBA" id="ARBA00022692"/>
    </source>
</evidence>
<evidence type="ECO:0000256" key="6">
    <source>
        <dbReference type="ARBA" id="ARBA00022801"/>
    </source>
</evidence>
<keyword evidence="11" id="KW-0479">Metal-binding</keyword>
<dbReference type="InterPro" id="IPR036034">
    <property type="entry name" value="PDZ_sf"/>
</dbReference>
<dbReference type="GO" id="GO:0016020">
    <property type="term" value="C:membrane"/>
    <property type="evidence" value="ECO:0007669"/>
    <property type="project" value="UniProtKB-SubCell"/>
</dbReference>
<dbReference type="SUPFAM" id="SSF50156">
    <property type="entry name" value="PDZ domain-like"/>
    <property type="match status" value="2"/>
</dbReference>
<name>A0A1Y5SGE4_9RHOB</name>
<dbReference type="EMBL" id="FWFO01000001">
    <property type="protein sequence ID" value="SLN37387.1"/>
    <property type="molecule type" value="Genomic_DNA"/>
</dbReference>
<keyword evidence="7 11" id="KW-0862">Zinc</keyword>
<dbReference type="Gene3D" id="2.30.42.10">
    <property type="match status" value="1"/>
</dbReference>
<keyword evidence="4 13" id="KW-0645">Protease</keyword>
<evidence type="ECO:0000256" key="10">
    <source>
        <dbReference type="ARBA" id="ARBA00023136"/>
    </source>
</evidence>
<dbReference type="NCBIfam" id="TIGR00054">
    <property type="entry name" value="RIP metalloprotease RseP"/>
    <property type="match status" value="1"/>
</dbReference>
<dbReference type="Pfam" id="PF17820">
    <property type="entry name" value="PDZ_6"/>
    <property type="match status" value="1"/>
</dbReference>
<keyword evidence="10 11" id="KW-0472">Membrane</keyword>
<accession>A0A1Y5SGE4</accession>
<dbReference type="InterPro" id="IPR004387">
    <property type="entry name" value="Pept_M50_Zn"/>
</dbReference>
<feature type="transmembrane region" description="Helical" evidence="11">
    <location>
        <begin position="378"/>
        <end position="410"/>
    </location>
</feature>
<evidence type="ECO:0000256" key="7">
    <source>
        <dbReference type="ARBA" id="ARBA00022833"/>
    </source>
</evidence>
<keyword evidence="6 11" id="KW-0378">Hydrolase</keyword>
<feature type="domain" description="PDZ" evidence="12">
    <location>
        <begin position="138"/>
        <end position="203"/>
    </location>
</feature>
<comment type="similarity">
    <text evidence="3 11">Belongs to the peptidase M50B family.</text>
</comment>
<keyword evidence="14" id="KW-1185">Reference proteome</keyword>
<dbReference type="PANTHER" id="PTHR42837">
    <property type="entry name" value="REGULATOR OF SIGMA-E PROTEASE RSEP"/>
    <property type="match status" value="1"/>
</dbReference>
<evidence type="ECO:0000256" key="2">
    <source>
        <dbReference type="ARBA" id="ARBA00004141"/>
    </source>
</evidence>
<dbReference type="GO" id="GO:0006508">
    <property type="term" value="P:proteolysis"/>
    <property type="evidence" value="ECO:0007669"/>
    <property type="project" value="UniProtKB-KW"/>
</dbReference>
<proteinExistence type="inferred from homology"/>
<dbReference type="Proteomes" id="UP000193077">
    <property type="component" value="Unassembled WGS sequence"/>
</dbReference>
<dbReference type="InterPro" id="IPR041489">
    <property type="entry name" value="PDZ_6"/>
</dbReference>
<dbReference type="GO" id="GO:0046872">
    <property type="term" value="F:metal ion binding"/>
    <property type="evidence" value="ECO:0007669"/>
    <property type="project" value="UniProtKB-KW"/>
</dbReference>
<feature type="transmembrane region" description="Helical" evidence="11">
    <location>
        <begin position="422"/>
        <end position="442"/>
    </location>
</feature>
<feature type="domain" description="PDZ" evidence="12">
    <location>
        <begin position="208"/>
        <end position="278"/>
    </location>
</feature>
<dbReference type="GO" id="GO:0004222">
    <property type="term" value="F:metalloendopeptidase activity"/>
    <property type="evidence" value="ECO:0007669"/>
    <property type="project" value="InterPro"/>
</dbReference>
<gene>
    <name evidence="13" type="primary">rseP</name>
    <name evidence="13" type="ORF">TRL7639_01836</name>
</gene>
<keyword evidence="5 11" id="KW-0812">Transmembrane</keyword>
<sequence>MDILGLIPQFGGAIYTIAAFVLALSVIVFVHEYGHYIVGRWSGIHPEVFSLGFGPVIWSRVDKRGTRWQVALLPFGGYVKFMGDANAASGKDAEAMEAIEDPETLRRTMHGAPLWARSATVAAGPVFNFIMSILVFAAIFMFRGEATDPLTVGELKALPNTVQELRVGDQITAINGVATPSFDEPEKWDAFVEALEPQPQLDYGITRDGQSLTVTGPWLFPPYIQQVAPRSAAYDIELKAGDVITAVEGEPIYAFSQLKDIVETSDGRVLLLDVWRDGAMLEFALAPRRTDEPQAEGGFKTHWRIGIVGGMALDPATQAAGPIDALTGGVAQTLRIIEGSLSGVWHMITGAISTCNISGPIGIAETSGALASQGAQSFIWFIAVLSTAVGLINLFPVPVLDGGHLVFYAYEAVSGKPPSDRALRILMSIGIMLVLSLMVFSVGNDLFC</sequence>
<evidence type="ECO:0000313" key="13">
    <source>
        <dbReference type="EMBL" id="SLN37387.1"/>
    </source>
</evidence>
<keyword evidence="9 11" id="KW-0482">Metalloprotease</keyword>
<dbReference type="InterPro" id="IPR008915">
    <property type="entry name" value="Peptidase_M50"/>
</dbReference>
<evidence type="ECO:0000259" key="12">
    <source>
        <dbReference type="SMART" id="SM00228"/>
    </source>
</evidence>
<dbReference type="RefSeq" id="WP_085795387.1">
    <property type="nucleotide sequence ID" value="NZ_FWFO01000001.1"/>
</dbReference>
<organism evidence="13 14">
    <name type="scientific">Falsiruegeria litorea R37</name>
    <dbReference type="NCBI Taxonomy" id="1200284"/>
    <lineage>
        <taxon>Bacteria</taxon>
        <taxon>Pseudomonadati</taxon>
        <taxon>Pseudomonadota</taxon>
        <taxon>Alphaproteobacteria</taxon>
        <taxon>Rhodobacterales</taxon>
        <taxon>Roseobacteraceae</taxon>
        <taxon>Falsiruegeria</taxon>
    </lineage>
</organism>
<evidence type="ECO:0000313" key="14">
    <source>
        <dbReference type="Proteomes" id="UP000193077"/>
    </source>
</evidence>
<evidence type="ECO:0000256" key="8">
    <source>
        <dbReference type="ARBA" id="ARBA00022989"/>
    </source>
</evidence>
<feature type="transmembrane region" description="Helical" evidence="11">
    <location>
        <begin position="114"/>
        <end position="142"/>
    </location>
</feature>
<dbReference type="OrthoDB" id="9782003at2"/>
<evidence type="ECO:0000256" key="1">
    <source>
        <dbReference type="ARBA" id="ARBA00001947"/>
    </source>
</evidence>
<feature type="transmembrane region" description="Helical" evidence="11">
    <location>
        <begin position="12"/>
        <end position="30"/>
    </location>
</feature>
<comment type="cofactor">
    <cofactor evidence="1 11">
        <name>Zn(2+)</name>
        <dbReference type="ChEBI" id="CHEBI:29105"/>
    </cofactor>
</comment>
<evidence type="ECO:0000256" key="9">
    <source>
        <dbReference type="ARBA" id="ARBA00023049"/>
    </source>
</evidence>
<evidence type="ECO:0000256" key="4">
    <source>
        <dbReference type="ARBA" id="ARBA00022670"/>
    </source>
</evidence>
<evidence type="ECO:0000256" key="3">
    <source>
        <dbReference type="ARBA" id="ARBA00007931"/>
    </source>
</evidence>
<protein>
    <recommendedName>
        <fullName evidence="11">Zinc metalloprotease</fullName>
        <ecNumber evidence="11">3.4.24.-</ecNumber>
    </recommendedName>
</protein>
<dbReference type="CDD" id="cd06163">
    <property type="entry name" value="S2P-M50_PDZ_RseP-like"/>
    <property type="match status" value="1"/>
</dbReference>
<dbReference type="InterPro" id="IPR001478">
    <property type="entry name" value="PDZ"/>
</dbReference>
<keyword evidence="8 11" id="KW-1133">Transmembrane helix</keyword>
<dbReference type="PANTHER" id="PTHR42837:SF2">
    <property type="entry name" value="MEMBRANE METALLOPROTEASE ARASP2, CHLOROPLASTIC-RELATED"/>
    <property type="match status" value="1"/>
</dbReference>